<feature type="non-terminal residue" evidence="2">
    <location>
        <position position="1"/>
    </location>
</feature>
<dbReference type="EMBL" id="BGZK01009953">
    <property type="protein sequence ID" value="GBP00284.1"/>
    <property type="molecule type" value="Genomic_DNA"/>
</dbReference>
<sequence>AANQFLPYTAHSQTSSNSYFTSSLHGSSTVGGYTKSESSIDLTVPSAGETLSDCDSEELLKKPEKRMRHSSPRDRNVLKLNNSNNFSPKKDDCNVSVCSASSNSNHSSVSSHISCVGDDSSDDERHCSSTLNVATTETEDNCEPVEVVN</sequence>
<comment type="caution">
    <text evidence="2">The sequence shown here is derived from an EMBL/GenBank/DDBJ whole genome shotgun (WGS) entry which is preliminary data.</text>
</comment>
<accession>A0A4C1SE14</accession>
<reference evidence="2 3" key="1">
    <citation type="journal article" date="2019" name="Commun. Biol.">
        <title>The bagworm genome reveals a unique fibroin gene that provides high tensile strength.</title>
        <authorList>
            <person name="Kono N."/>
            <person name="Nakamura H."/>
            <person name="Ohtoshi R."/>
            <person name="Tomita M."/>
            <person name="Numata K."/>
            <person name="Arakawa K."/>
        </authorList>
    </citation>
    <scope>NUCLEOTIDE SEQUENCE [LARGE SCALE GENOMIC DNA]</scope>
</reference>
<dbReference type="STRING" id="151549.A0A4C1SE14"/>
<name>A0A4C1SE14_EUMVA</name>
<dbReference type="OrthoDB" id="3225452at2759"/>
<evidence type="ECO:0000256" key="1">
    <source>
        <dbReference type="SAM" id="MobiDB-lite"/>
    </source>
</evidence>
<dbReference type="AlphaFoldDB" id="A0A4C1SE14"/>
<keyword evidence="3" id="KW-1185">Reference proteome</keyword>
<evidence type="ECO:0000313" key="2">
    <source>
        <dbReference type="EMBL" id="GBP00284.1"/>
    </source>
</evidence>
<gene>
    <name evidence="2" type="primary">Poxn</name>
    <name evidence="2" type="ORF">EVAR_72984_1</name>
</gene>
<feature type="region of interest" description="Disordered" evidence="1">
    <location>
        <begin position="61"/>
        <end position="85"/>
    </location>
</feature>
<protein>
    <submittedName>
        <fullName evidence="2">Paired box pox-neuro protein</fullName>
    </submittedName>
</protein>
<feature type="compositionally biased region" description="Polar residues" evidence="1">
    <location>
        <begin position="24"/>
        <end position="38"/>
    </location>
</feature>
<feature type="region of interest" description="Disordered" evidence="1">
    <location>
        <begin position="1"/>
        <end position="38"/>
    </location>
</feature>
<dbReference type="Proteomes" id="UP000299102">
    <property type="component" value="Unassembled WGS sequence"/>
</dbReference>
<evidence type="ECO:0000313" key="3">
    <source>
        <dbReference type="Proteomes" id="UP000299102"/>
    </source>
</evidence>
<proteinExistence type="predicted"/>
<feature type="compositionally biased region" description="Low complexity" evidence="1">
    <location>
        <begin position="12"/>
        <end position="23"/>
    </location>
</feature>
<organism evidence="2 3">
    <name type="scientific">Eumeta variegata</name>
    <name type="common">Bagworm moth</name>
    <name type="synonym">Eumeta japonica</name>
    <dbReference type="NCBI Taxonomy" id="151549"/>
    <lineage>
        <taxon>Eukaryota</taxon>
        <taxon>Metazoa</taxon>
        <taxon>Ecdysozoa</taxon>
        <taxon>Arthropoda</taxon>
        <taxon>Hexapoda</taxon>
        <taxon>Insecta</taxon>
        <taxon>Pterygota</taxon>
        <taxon>Neoptera</taxon>
        <taxon>Endopterygota</taxon>
        <taxon>Lepidoptera</taxon>
        <taxon>Glossata</taxon>
        <taxon>Ditrysia</taxon>
        <taxon>Tineoidea</taxon>
        <taxon>Psychidae</taxon>
        <taxon>Oiketicinae</taxon>
        <taxon>Eumeta</taxon>
    </lineage>
</organism>